<dbReference type="RefSeq" id="WP_203357192.1">
    <property type="nucleotide sequence ID" value="NZ_CP069127.1"/>
</dbReference>
<organism evidence="2 3">
    <name type="scientific">Brevibacillus choshinensis</name>
    <dbReference type="NCBI Taxonomy" id="54911"/>
    <lineage>
        <taxon>Bacteria</taxon>
        <taxon>Bacillati</taxon>
        <taxon>Bacillota</taxon>
        <taxon>Bacilli</taxon>
        <taxon>Bacillales</taxon>
        <taxon>Paenibacillaceae</taxon>
        <taxon>Brevibacillus</taxon>
    </lineage>
</organism>
<dbReference type="InterPro" id="IPR016181">
    <property type="entry name" value="Acyl_CoA_acyltransferase"/>
</dbReference>
<gene>
    <name evidence="2" type="ORF">JNE38_14515</name>
</gene>
<protein>
    <submittedName>
        <fullName evidence="2">GNAT family N-acetyltransferase</fullName>
    </submittedName>
</protein>
<dbReference type="CDD" id="cd04301">
    <property type="entry name" value="NAT_SF"/>
    <property type="match status" value="1"/>
</dbReference>
<accession>A0ABX7FVE0</accession>
<dbReference type="InterPro" id="IPR000182">
    <property type="entry name" value="GNAT_dom"/>
</dbReference>
<evidence type="ECO:0000313" key="2">
    <source>
        <dbReference type="EMBL" id="QRG70218.1"/>
    </source>
</evidence>
<dbReference type="EMBL" id="CP069127">
    <property type="protein sequence ID" value="QRG70218.1"/>
    <property type="molecule type" value="Genomic_DNA"/>
</dbReference>
<keyword evidence="3" id="KW-1185">Reference proteome</keyword>
<evidence type="ECO:0000313" key="3">
    <source>
        <dbReference type="Proteomes" id="UP000596248"/>
    </source>
</evidence>
<dbReference type="Pfam" id="PF00583">
    <property type="entry name" value="Acetyltransf_1"/>
    <property type="match status" value="1"/>
</dbReference>
<name>A0ABX7FVE0_BRECH</name>
<sequence length="184" mass="21394">MEVVTTEQWSESLWSEAEPIYYAAFPEHGRKKREIIRNMFSKQLCVLHLVKIEDQPVAMALTGNTEHSPALIIDYFAVREDQRGKGVGTLFLESIQRWAKAQGTYKLLLIEVEAQDNQTNQKRAQFWANVGFIETAYVHQYIWVPEPYRAMYLPLGNGPFSTEGEHLFSYITRFHKESFTKTQT</sequence>
<dbReference type="SUPFAM" id="SSF55729">
    <property type="entry name" value="Acyl-CoA N-acyltransferases (Nat)"/>
    <property type="match status" value="1"/>
</dbReference>
<evidence type="ECO:0000259" key="1">
    <source>
        <dbReference type="PROSITE" id="PS51186"/>
    </source>
</evidence>
<feature type="domain" description="N-acetyltransferase" evidence="1">
    <location>
        <begin position="4"/>
        <end position="154"/>
    </location>
</feature>
<dbReference type="Proteomes" id="UP000596248">
    <property type="component" value="Chromosome"/>
</dbReference>
<dbReference type="PROSITE" id="PS51186">
    <property type="entry name" value="GNAT"/>
    <property type="match status" value="1"/>
</dbReference>
<dbReference type="Gene3D" id="3.40.630.30">
    <property type="match status" value="1"/>
</dbReference>
<reference evidence="2 3" key="1">
    <citation type="submission" date="2021-01" db="EMBL/GenBank/DDBJ databases">
        <title>Identification of strong promoters based on the transcriptome of Brevibacillus choshinensis.</title>
        <authorList>
            <person name="Yao D."/>
            <person name="Zhang K."/>
            <person name="Wu J."/>
        </authorList>
    </citation>
    <scope>NUCLEOTIDE SEQUENCE [LARGE SCALE GENOMIC DNA]</scope>
    <source>
        <strain evidence="2 3">HPD31-SP3</strain>
    </source>
</reference>
<proteinExistence type="predicted"/>